<feature type="region of interest" description="Disordered" evidence="2">
    <location>
        <begin position="324"/>
        <end position="348"/>
    </location>
</feature>
<dbReference type="CTD" id="55138"/>
<proteinExistence type="inferred from homology"/>
<name>A0A6P3RTU3_PTEVA</name>
<feature type="region of interest" description="Disordered" evidence="2">
    <location>
        <begin position="91"/>
        <end position="111"/>
    </location>
</feature>
<dbReference type="Pfam" id="PF15288">
    <property type="entry name" value="zf-CCHC_6"/>
    <property type="match status" value="1"/>
</dbReference>
<evidence type="ECO:0000256" key="2">
    <source>
        <dbReference type="SAM" id="MobiDB-lite"/>
    </source>
</evidence>
<dbReference type="PANTHER" id="PTHR16035:SF14">
    <property type="entry name" value="FAMILY WITH SEQUENCE SIMILARITY 90 MEMBER A11, PSEUDOGENE-RELATED"/>
    <property type="match status" value="1"/>
</dbReference>
<feature type="domain" description="Zinc knuckle" evidence="3">
    <location>
        <begin position="37"/>
        <end position="78"/>
    </location>
</feature>
<protein>
    <submittedName>
        <fullName evidence="5">Protein FAM90A1</fullName>
    </submittedName>
</protein>
<dbReference type="Proteomes" id="UP000515202">
    <property type="component" value="Unplaced"/>
</dbReference>
<evidence type="ECO:0000256" key="1">
    <source>
        <dbReference type="ARBA" id="ARBA00007943"/>
    </source>
</evidence>
<dbReference type="KEGG" id="pvp:105311467"/>
<dbReference type="PANTHER" id="PTHR16035">
    <property type="entry name" value="PROTEIN FAM90A1"/>
    <property type="match status" value="1"/>
</dbReference>
<gene>
    <name evidence="5" type="primary">FAM90A1</name>
</gene>
<evidence type="ECO:0000313" key="5">
    <source>
        <dbReference type="RefSeq" id="XP_011385755.1"/>
    </source>
</evidence>
<comment type="similarity">
    <text evidence="1">Belongs to the FAM90 family.</text>
</comment>
<feature type="compositionally biased region" description="Basic and acidic residues" evidence="2">
    <location>
        <begin position="91"/>
        <end position="108"/>
    </location>
</feature>
<dbReference type="GeneID" id="105311467"/>
<organism evidence="4 5">
    <name type="scientific">Pteropus vampyrus</name>
    <name type="common">Large flying fox</name>
    <dbReference type="NCBI Taxonomy" id="132908"/>
    <lineage>
        <taxon>Eukaryota</taxon>
        <taxon>Metazoa</taxon>
        <taxon>Chordata</taxon>
        <taxon>Craniata</taxon>
        <taxon>Vertebrata</taxon>
        <taxon>Euteleostomi</taxon>
        <taxon>Mammalia</taxon>
        <taxon>Eutheria</taxon>
        <taxon>Laurasiatheria</taxon>
        <taxon>Chiroptera</taxon>
        <taxon>Yinpterochiroptera</taxon>
        <taxon>Pteropodoidea</taxon>
        <taxon>Pteropodidae</taxon>
        <taxon>Pteropodinae</taxon>
        <taxon>Pteropus</taxon>
    </lineage>
</organism>
<keyword evidence="4" id="KW-1185">Reference proteome</keyword>
<feature type="region of interest" description="Disordered" evidence="2">
    <location>
        <begin position="1"/>
        <end position="38"/>
    </location>
</feature>
<dbReference type="OrthoDB" id="9623814at2759"/>
<sequence>MAGGDPQRWPRRLQKGKKPQRAVMAHRAPPAEEEDPRVKCKDCGAFGHKARCLSCPMKRWAGALAPQPRGFHKMKENLKPWTPRELRKAGHFHDDDTEEPRPRPDARQRQALLQRYPMRPQARPRPNWKDRTEFCDYVRHPQRPRPVHTTKRNCVLDSALSSGRPVGNPDVTCTAPPPQEPEWSTFSPPGLNNKVSIKAPGQTAAQISIQTCQSPRKKPRLGPCQTPRKSWPGPDLGLFQTLQPPASATAAGLSLAPQATGRNLGQVQSIDFQPPHKGPVLKAVQACLAPQLVPIDQVPGQLLRMVFTRLDSGRWSSRFVTAPSFAPAQEPSPSGQSPPISARSEGPCARAPLSVLYDDLQLSSSSEDSDGQ</sequence>
<accession>A0A6P3RTU3</accession>
<feature type="compositionally biased region" description="Basic residues" evidence="2">
    <location>
        <begin position="9"/>
        <end position="20"/>
    </location>
</feature>
<dbReference type="InterPro" id="IPR039213">
    <property type="entry name" value="FAM90"/>
</dbReference>
<dbReference type="RefSeq" id="XP_011385755.1">
    <property type="nucleotide sequence ID" value="XM_011387453.1"/>
</dbReference>
<evidence type="ECO:0000259" key="3">
    <source>
        <dbReference type="Pfam" id="PF15288"/>
    </source>
</evidence>
<evidence type="ECO:0000313" key="4">
    <source>
        <dbReference type="Proteomes" id="UP000515202"/>
    </source>
</evidence>
<reference evidence="5" key="1">
    <citation type="submission" date="2025-08" db="UniProtKB">
        <authorList>
            <consortium name="RefSeq"/>
        </authorList>
    </citation>
    <scope>IDENTIFICATION</scope>
    <source>
        <tissue evidence="5">Kidney</tissue>
    </source>
</reference>
<dbReference type="InterPro" id="IPR041670">
    <property type="entry name" value="Znf-CCHC_6"/>
</dbReference>
<dbReference type="AlphaFoldDB" id="A0A6P3RTU3"/>